<dbReference type="Pfam" id="PF02254">
    <property type="entry name" value="TrkA_N"/>
    <property type="match status" value="1"/>
</dbReference>
<dbReference type="HOGENOM" id="CLU_046525_4_1_9"/>
<keyword evidence="2" id="KW-0630">Potassium</keyword>
<evidence type="ECO:0000313" key="5">
    <source>
        <dbReference type="Proteomes" id="UP000019591"/>
    </source>
</evidence>
<dbReference type="SUPFAM" id="SSF51735">
    <property type="entry name" value="NAD(P)-binding Rossmann-fold domains"/>
    <property type="match status" value="1"/>
</dbReference>
<evidence type="ECO:0000256" key="2">
    <source>
        <dbReference type="ARBA" id="ARBA00022958"/>
    </source>
</evidence>
<evidence type="ECO:0000313" key="4">
    <source>
        <dbReference type="EMBL" id="AHM57159.1"/>
    </source>
</evidence>
<dbReference type="InterPro" id="IPR050721">
    <property type="entry name" value="Trk_Ktr_HKT_K-transport"/>
</dbReference>
<dbReference type="eggNOG" id="COG0569">
    <property type="taxonomic scope" value="Bacteria"/>
</dbReference>
<name>W8T617_PEPAC</name>
<accession>W8T617</accession>
<reference evidence="4 5" key="1">
    <citation type="journal article" date="2014" name="Genome Announc.">
        <title>Complete Genome Sequence of Amino Acid-Utilizing Eubacterium acidaminophilum al-2 (DSM 3953).</title>
        <authorList>
            <person name="Poehlein A."/>
            <person name="Andreesen J.R."/>
            <person name="Daniel R."/>
        </authorList>
    </citation>
    <scope>NUCLEOTIDE SEQUENCE [LARGE SCALE GENOMIC DNA]</scope>
    <source>
        <strain evidence="4 5">DSM 3953</strain>
    </source>
</reference>
<protein>
    <submittedName>
        <fullName evidence="4">Trk system potassium uptake protein TrkA</fullName>
    </submittedName>
</protein>
<dbReference type="Proteomes" id="UP000019591">
    <property type="component" value="Chromosome"/>
</dbReference>
<dbReference type="STRING" id="1286171.EAL2_c18780"/>
<sequence>MGKNGINDEYVIIVGCGRLGAHLANALFESGKSVVIIDMKPSAFRRLVEGFGGFALEADATELDTLKKAGIENADVFAAITDDDNTNIMLAQIAKTIYGVRKVIARVYEPNRQNVYEELEIKTICPMTLSAEAFKDSIENDEGGD</sequence>
<dbReference type="PANTHER" id="PTHR43833">
    <property type="entry name" value="POTASSIUM CHANNEL PROTEIN 2-RELATED-RELATED"/>
    <property type="match status" value="1"/>
</dbReference>
<dbReference type="PROSITE" id="PS51201">
    <property type="entry name" value="RCK_N"/>
    <property type="match status" value="1"/>
</dbReference>
<dbReference type="GO" id="GO:0015079">
    <property type="term" value="F:potassium ion transmembrane transporter activity"/>
    <property type="evidence" value="ECO:0007669"/>
    <property type="project" value="InterPro"/>
</dbReference>
<keyword evidence="1" id="KW-0813">Transport</keyword>
<dbReference type="KEGG" id="eac:EAL2_c18780"/>
<dbReference type="AlphaFoldDB" id="W8T617"/>
<dbReference type="OrthoDB" id="9775180at2"/>
<dbReference type="PATRIC" id="fig|1286171.3.peg.1827"/>
<dbReference type="GO" id="GO:0005886">
    <property type="term" value="C:plasma membrane"/>
    <property type="evidence" value="ECO:0007669"/>
    <property type="project" value="InterPro"/>
</dbReference>
<feature type="domain" description="RCK N-terminal" evidence="3">
    <location>
        <begin position="8"/>
        <end position="128"/>
    </location>
</feature>
<evidence type="ECO:0000259" key="3">
    <source>
        <dbReference type="PROSITE" id="PS51201"/>
    </source>
</evidence>
<dbReference type="Gene3D" id="3.40.50.720">
    <property type="entry name" value="NAD(P)-binding Rossmann-like Domain"/>
    <property type="match status" value="1"/>
</dbReference>
<gene>
    <name evidence="4" type="primary">trkA2</name>
    <name evidence="4" type="ORF">EAL2_c18780</name>
</gene>
<proteinExistence type="predicted"/>
<dbReference type="InterPro" id="IPR036291">
    <property type="entry name" value="NAD(P)-bd_dom_sf"/>
</dbReference>
<dbReference type="EMBL" id="CP007452">
    <property type="protein sequence ID" value="AHM57159.1"/>
    <property type="molecule type" value="Genomic_DNA"/>
</dbReference>
<keyword evidence="5" id="KW-1185">Reference proteome</keyword>
<evidence type="ECO:0000256" key="1">
    <source>
        <dbReference type="ARBA" id="ARBA00022538"/>
    </source>
</evidence>
<organism evidence="4 5">
    <name type="scientific">Peptoclostridium acidaminophilum DSM 3953</name>
    <dbReference type="NCBI Taxonomy" id="1286171"/>
    <lineage>
        <taxon>Bacteria</taxon>
        <taxon>Bacillati</taxon>
        <taxon>Bacillota</taxon>
        <taxon>Clostridia</taxon>
        <taxon>Peptostreptococcales</taxon>
        <taxon>Peptoclostridiaceae</taxon>
        <taxon>Peptoclostridium</taxon>
    </lineage>
</organism>
<keyword evidence="1" id="KW-0406">Ion transport</keyword>
<keyword evidence="1" id="KW-0633">Potassium transport</keyword>
<dbReference type="InterPro" id="IPR003148">
    <property type="entry name" value="RCK_N"/>
</dbReference>
<dbReference type="InterPro" id="IPR006036">
    <property type="entry name" value="K_uptake_TrkA"/>
</dbReference>
<dbReference type="PRINTS" id="PR00335">
    <property type="entry name" value="KUPTAKETRKA"/>
</dbReference>